<dbReference type="RefSeq" id="WP_179915940.1">
    <property type="nucleotide sequence ID" value="NZ_JACCDE010000012.1"/>
</dbReference>
<reference evidence="2 3" key="1">
    <citation type="journal article" date="2003" name="Extremophiles">
        <title>Halomonas glaciei sp. nov. isolated from fast ice of Adelie Land, Antarctica.</title>
        <authorList>
            <person name="Reddy G.S."/>
            <person name="Raghavan P.U."/>
            <person name="Sarita N.B."/>
            <person name="Prakash J.S."/>
            <person name="Nagesh N."/>
            <person name="Delille D."/>
            <person name="Shivaji S."/>
        </authorList>
    </citation>
    <scope>NUCLEOTIDE SEQUENCE [LARGE SCALE GENOMIC DNA]</scope>
    <source>
        <strain evidence="2 3">DD39</strain>
    </source>
</reference>
<dbReference type="Pfam" id="PF13304">
    <property type="entry name" value="AAA_21"/>
    <property type="match status" value="1"/>
</dbReference>
<dbReference type="AlphaFoldDB" id="A0A7Z0LSR8"/>
<proteinExistence type="predicted"/>
<dbReference type="PANTHER" id="PTHR43581">
    <property type="entry name" value="ATP/GTP PHOSPHATASE"/>
    <property type="match status" value="1"/>
</dbReference>
<keyword evidence="2" id="KW-0547">Nucleotide-binding</keyword>
<dbReference type="EMBL" id="JACCDE010000012">
    <property type="protein sequence ID" value="NYS77975.1"/>
    <property type="molecule type" value="Genomic_DNA"/>
</dbReference>
<dbReference type="GO" id="GO:0016887">
    <property type="term" value="F:ATP hydrolysis activity"/>
    <property type="evidence" value="ECO:0007669"/>
    <property type="project" value="InterPro"/>
</dbReference>
<keyword evidence="2" id="KW-0067">ATP-binding</keyword>
<dbReference type="InterPro" id="IPR027417">
    <property type="entry name" value="P-loop_NTPase"/>
</dbReference>
<dbReference type="InterPro" id="IPR003959">
    <property type="entry name" value="ATPase_AAA_core"/>
</dbReference>
<feature type="domain" description="AAA+ ATPase" evidence="1">
    <location>
        <begin position="25"/>
        <end position="373"/>
    </location>
</feature>
<dbReference type="PANTHER" id="PTHR43581:SF2">
    <property type="entry name" value="EXCINUCLEASE ATPASE SUBUNIT"/>
    <property type="match status" value="1"/>
</dbReference>
<dbReference type="GO" id="GO:0005524">
    <property type="term" value="F:ATP binding"/>
    <property type="evidence" value="ECO:0007669"/>
    <property type="project" value="UniProtKB-KW"/>
</dbReference>
<comment type="caution">
    <text evidence="2">The sequence shown here is derived from an EMBL/GenBank/DDBJ whole genome shotgun (WGS) entry which is preliminary data.</text>
</comment>
<keyword evidence="3" id="KW-1185">Reference proteome</keyword>
<sequence length="597" mass="68706">MEKISIKEIELHRFKRYREKTIEAPDGFCLLAGSNNSGKSTFMQAFALWEFCKSIIQLEQGLDGLLNEHIGKKQGVGVNGEDFLPLNIPSLKHLWTNLRIAPEADSSGNKEPDGYTLWLEVKWKNETLNSDRYLRFSLSLANERLFIKTTRSNITQSELLPKVAYIPPFAGILNREPYHTKAMRARLIGQGLSGSVMRNTLLELYKENQKERERLKGDLDRIPKQDLEDLRKNDRWEHLLEVMRELFQVELVVHDFNEDYHSSIKAEYWKGSYNKNKTKFTKHTGFNRRDIMVEGSGFLQLLNVLSLALDPLYHVISLDEPDAHLHPSLQFDLLKELNILASKYDKQILFATHSTELIASQPPERILHFENGKVNLLKQNFQKIALITGLGSEFSPQLHRLQRTKKVVFVENSSDSDSLKRIANILGTPISEDIVFWLWPGKHTERQHLFNQLKREISGLKGLSLRDRDNQDFNTVTQRLVDKSNKGCDKDGLAARTWRYRYIETYLLSSSAIARAAKVEEKFVIEDARAFGIDLSAFTTTEILPGLQDFSSKSLLTEGKDCLVVKYKISKYDVVDNMFSSEIHQDFKEIISQINAL</sequence>
<dbReference type="Proteomes" id="UP000526892">
    <property type="component" value="Unassembled WGS sequence"/>
</dbReference>
<accession>A0A7Z0LSR8</accession>
<dbReference type="InterPro" id="IPR003593">
    <property type="entry name" value="AAA+_ATPase"/>
</dbReference>
<evidence type="ECO:0000259" key="1">
    <source>
        <dbReference type="SMART" id="SM00382"/>
    </source>
</evidence>
<name>A0A7Z0LSR8_9GAMM</name>
<gene>
    <name evidence="2" type="ORF">HZS80_09650</name>
</gene>
<dbReference type="SMART" id="SM00382">
    <property type="entry name" value="AAA"/>
    <property type="match status" value="1"/>
</dbReference>
<dbReference type="SUPFAM" id="SSF52540">
    <property type="entry name" value="P-loop containing nucleoside triphosphate hydrolases"/>
    <property type="match status" value="1"/>
</dbReference>
<evidence type="ECO:0000313" key="2">
    <source>
        <dbReference type="EMBL" id="NYS77975.1"/>
    </source>
</evidence>
<organism evidence="2 3">
    <name type="scientific">Vreelandella glaciei</name>
    <dbReference type="NCBI Taxonomy" id="186761"/>
    <lineage>
        <taxon>Bacteria</taxon>
        <taxon>Pseudomonadati</taxon>
        <taxon>Pseudomonadota</taxon>
        <taxon>Gammaproteobacteria</taxon>
        <taxon>Oceanospirillales</taxon>
        <taxon>Halomonadaceae</taxon>
        <taxon>Vreelandella</taxon>
    </lineage>
</organism>
<evidence type="ECO:0000313" key="3">
    <source>
        <dbReference type="Proteomes" id="UP000526892"/>
    </source>
</evidence>
<protein>
    <submittedName>
        <fullName evidence="2">ATP-binding protein</fullName>
    </submittedName>
</protein>
<dbReference type="Gene3D" id="3.40.50.300">
    <property type="entry name" value="P-loop containing nucleotide triphosphate hydrolases"/>
    <property type="match status" value="1"/>
</dbReference>
<dbReference type="InterPro" id="IPR051396">
    <property type="entry name" value="Bact_Antivir_Def_Nuclease"/>
</dbReference>